<evidence type="ECO:0000256" key="1">
    <source>
        <dbReference type="SAM" id="Phobius"/>
    </source>
</evidence>
<accession>A0A1Y4LBX6</accession>
<proteinExistence type="predicted"/>
<dbReference type="RefSeq" id="WP_087374319.1">
    <property type="nucleotide sequence ID" value="NZ_NFKK01000020.1"/>
</dbReference>
<organism evidence="3 4">
    <name type="scientific">Butyricicoccus pullicaecorum</name>
    <dbReference type="NCBI Taxonomy" id="501571"/>
    <lineage>
        <taxon>Bacteria</taxon>
        <taxon>Bacillati</taxon>
        <taxon>Bacillota</taxon>
        <taxon>Clostridia</taxon>
        <taxon>Eubacteriales</taxon>
        <taxon>Butyricicoccaceae</taxon>
        <taxon>Butyricicoccus</taxon>
    </lineage>
</organism>
<feature type="transmembrane region" description="Helical" evidence="1">
    <location>
        <begin position="159"/>
        <end position="182"/>
    </location>
</feature>
<keyword evidence="1" id="KW-0812">Transmembrane</keyword>
<evidence type="ECO:0000313" key="3">
    <source>
        <dbReference type="EMBL" id="OUP51552.1"/>
    </source>
</evidence>
<protein>
    <recommendedName>
        <fullName evidence="2">Zinc-ribbon domain-containing protein</fullName>
    </recommendedName>
</protein>
<feature type="transmembrane region" description="Helical" evidence="1">
    <location>
        <begin position="211"/>
        <end position="232"/>
    </location>
</feature>
<feature type="domain" description="Zinc-ribbon" evidence="2">
    <location>
        <begin position="2"/>
        <end position="24"/>
    </location>
</feature>
<reference evidence="4" key="1">
    <citation type="submission" date="2017-04" db="EMBL/GenBank/DDBJ databases">
        <title>Function of individual gut microbiota members based on whole genome sequencing of pure cultures obtained from chicken caecum.</title>
        <authorList>
            <person name="Medvecky M."/>
            <person name="Cejkova D."/>
            <person name="Polansky O."/>
            <person name="Karasova D."/>
            <person name="Kubasova T."/>
            <person name="Cizek A."/>
            <person name="Rychlik I."/>
        </authorList>
    </citation>
    <scope>NUCLEOTIDE SEQUENCE [LARGE SCALE GENOMIC DNA]</scope>
    <source>
        <strain evidence="4">An180</strain>
    </source>
</reference>
<evidence type="ECO:0000313" key="4">
    <source>
        <dbReference type="Proteomes" id="UP000195897"/>
    </source>
</evidence>
<dbReference type="Proteomes" id="UP000195897">
    <property type="component" value="Unassembled WGS sequence"/>
</dbReference>
<dbReference type="InterPro" id="IPR026870">
    <property type="entry name" value="Zinc_ribbon_dom"/>
</dbReference>
<gene>
    <name evidence="3" type="ORF">B5F17_12555</name>
</gene>
<keyword evidence="1" id="KW-0472">Membrane</keyword>
<dbReference type="EMBL" id="NFKK01000020">
    <property type="protein sequence ID" value="OUP51552.1"/>
    <property type="molecule type" value="Genomic_DNA"/>
</dbReference>
<evidence type="ECO:0000259" key="2">
    <source>
        <dbReference type="Pfam" id="PF13240"/>
    </source>
</evidence>
<comment type="caution">
    <text evidence="3">The sequence shown here is derived from an EMBL/GenBank/DDBJ whole genome shotgun (WGS) entry which is preliminary data.</text>
</comment>
<keyword evidence="1" id="KW-1133">Transmembrane helix</keyword>
<dbReference type="Pfam" id="PF13240">
    <property type="entry name" value="Zn_Ribbon_1"/>
    <property type="match status" value="1"/>
</dbReference>
<name>A0A1Y4LBX6_9FIRM</name>
<feature type="transmembrane region" description="Helical" evidence="1">
    <location>
        <begin position="133"/>
        <end position="153"/>
    </location>
</feature>
<dbReference type="AlphaFoldDB" id="A0A1Y4LBX6"/>
<sequence>MFCPNCGNQLEDGSRFCPACGNPVTSEGTQQGAQNTSGSTQNQYTQHIHMQYVYKDYLAHLVLPWTQPRVTFKPPLDWNERNLAPILGSNQQYYLDQFEWCAAKNSSNPNLPALFLTICHGFYRNMWKETLRYLLIPIAAYAVLALLSLVFLFSGSFGISALMIPVNLVLGVWFWISCLQYGKDFNLLYMEHVCKKAAANDMTPDPSGSRVAIGCLVIFGILVVYGIIYSAVMSSMISSLFYW</sequence>